<evidence type="ECO:0000313" key="2">
    <source>
        <dbReference type="EMBL" id="EHC08647.1"/>
    </source>
</evidence>
<keyword evidence="3" id="KW-1185">Reference proteome</keyword>
<feature type="transmembrane region" description="Helical" evidence="1">
    <location>
        <begin position="7"/>
        <end position="26"/>
    </location>
</feature>
<comment type="caution">
    <text evidence="2">The sequence shown here is derived from an EMBL/GenBank/DDBJ whole genome shotgun (WGS) entry which is preliminary data.</text>
</comment>
<sequence length="66" mass="7813">MNTDKKYVFYLCSSVCISGYTILLPLRLAKKLHPEKCDINYKISIFFQKKASLDIYIRFDKDFVEP</sequence>
<organism evidence="2 3">
    <name type="scientific">Fischerella thermalis JSC-11</name>
    <dbReference type="NCBI Taxonomy" id="741277"/>
    <lineage>
        <taxon>Bacteria</taxon>
        <taxon>Bacillati</taxon>
        <taxon>Cyanobacteriota</taxon>
        <taxon>Cyanophyceae</taxon>
        <taxon>Nostocales</taxon>
        <taxon>Hapalosiphonaceae</taxon>
        <taxon>Fischerella</taxon>
    </lineage>
</organism>
<accession>G6FZL2</accession>
<name>G6FZL2_9CYAN</name>
<dbReference type="EMBL" id="AGIZ01000017">
    <property type="protein sequence ID" value="EHC08647.1"/>
    <property type="molecule type" value="Genomic_DNA"/>
</dbReference>
<keyword evidence="1" id="KW-1133">Transmembrane helix</keyword>
<keyword evidence="1" id="KW-0812">Transmembrane</keyword>
<proteinExistence type="predicted"/>
<keyword evidence="1" id="KW-0472">Membrane</keyword>
<dbReference type="AlphaFoldDB" id="G6FZL2"/>
<evidence type="ECO:0000313" key="3">
    <source>
        <dbReference type="Proteomes" id="UP000004344"/>
    </source>
</evidence>
<evidence type="ECO:0000256" key="1">
    <source>
        <dbReference type="SAM" id="Phobius"/>
    </source>
</evidence>
<gene>
    <name evidence="2" type="ORF">FJSC11DRAFT_4311</name>
</gene>
<protein>
    <submittedName>
        <fullName evidence="2">Uncharacterized protein</fullName>
    </submittedName>
</protein>
<dbReference type="Proteomes" id="UP000004344">
    <property type="component" value="Unassembled WGS sequence"/>
</dbReference>
<reference evidence="2 3" key="1">
    <citation type="submission" date="2011-09" db="EMBL/GenBank/DDBJ databases">
        <title>The draft genome of Fischerella sp. JSC-11.</title>
        <authorList>
            <consortium name="US DOE Joint Genome Institute (JGI-PGF)"/>
            <person name="Lucas S."/>
            <person name="Han J."/>
            <person name="Lapidus A."/>
            <person name="Cheng J.-F."/>
            <person name="Goodwin L."/>
            <person name="Pitluck S."/>
            <person name="Peters L."/>
            <person name="Land M.L."/>
            <person name="Hauser L."/>
            <person name="Sarkisova S."/>
            <person name="Bryant D.A."/>
            <person name="Brown I."/>
            <person name="Woyke T.J."/>
        </authorList>
    </citation>
    <scope>NUCLEOTIDE SEQUENCE [LARGE SCALE GENOMIC DNA]</scope>
    <source>
        <strain evidence="2 3">JSC-11</strain>
    </source>
</reference>